<dbReference type="EMBL" id="RXPP01000018">
    <property type="protein sequence ID" value="RTQ23091.1"/>
    <property type="molecule type" value="Genomic_DNA"/>
</dbReference>
<organism evidence="5 6">
    <name type="scientific">Enterobacter mori</name>
    <dbReference type="NCBI Taxonomy" id="539813"/>
    <lineage>
        <taxon>Bacteria</taxon>
        <taxon>Pseudomonadati</taxon>
        <taxon>Pseudomonadota</taxon>
        <taxon>Gammaproteobacteria</taxon>
        <taxon>Enterobacterales</taxon>
        <taxon>Enterobacteriaceae</taxon>
        <taxon>Enterobacter</taxon>
    </lineage>
</organism>
<dbReference type="Proteomes" id="UP000282263">
    <property type="component" value="Unassembled WGS sequence"/>
</dbReference>
<dbReference type="InterPro" id="IPR037923">
    <property type="entry name" value="HTH-like"/>
</dbReference>
<dbReference type="Pfam" id="PF12833">
    <property type="entry name" value="HTH_18"/>
    <property type="match status" value="1"/>
</dbReference>
<dbReference type="RefSeq" id="WP_126816804.1">
    <property type="nucleotide sequence ID" value="NZ_CP084692.1"/>
</dbReference>
<evidence type="ECO:0000256" key="3">
    <source>
        <dbReference type="ARBA" id="ARBA00023163"/>
    </source>
</evidence>
<keyword evidence="1" id="KW-0805">Transcription regulation</keyword>
<evidence type="ECO:0000256" key="1">
    <source>
        <dbReference type="ARBA" id="ARBA00023015"/>
    </source>
</evidence>
<dbReference type="PANTHER" id="PTHR43280:SF28">
    <property type="entry name" value="HTH-TYPE TRANSCRIPTIONAL ACTIVATOR RHAS"/>
    <property type="match status" value="1"/>
</dbReference>
<dbReference type="SUPFAM" id="SSF51215">
    <property type="entry name" value="Regulatory protein AraC"/>
    <property type="match status" value="1"/>
</dbReference>
<protein>
    <submittedName>
        <fullName evidence="5">AraC family transcriptional regulator</fullName>
    </submittedName>
</protein>
<evidence type="ECO:0000256" key="2">
    <source>
        <dbReference type="ARBA" id="ARBA00023125"/>
    </source>
</evidence>
<comment type="caution">
    <text evidence="5">The sequence shown here is derived from an EMBL/GenBank/DDBJ whole genome shotgun (WGS) entry which is preliminary data.</text>
</comment>
<dbReference type="InterPro" id="IPR009057">
    <property type="entry name" value="Homeodomain-like_sf"/>
</dbReference>
<evidence type="ECO:0000259" key="4">
    <source>
        <dbReference type="PROSITE" id="PS01124"/>
    </source>
</evidence>
<feature type="domain" description="HTH araC/xylS-type" evidence="4">
    <location>
        <begin position="179"/>
        <end position="280"/>
    </location>
</feature>
<keyword evidence="2" id="KW-0238">DNA-binding</keyword>
<dbReference type="GO" id="GO:0043565">
    <property type="term" value="F:sequence-specific DNA binding"/>
    <property type="evidence" value="ECO:0007669"/>
    <property type="project" value="InterPro"/>
</dbReference>
<dbReference type="PROSITE" id="PS01124">
    <property type="entry name" value="HTH_ARAC_FAMILY_2"/>
    <property type="match status" value="1"/>
</dbReference>
<reference evidence="5 6" key="1">
    <citation type="submission" date="2018-12" db="EMBL/GenBank/DDBJ databases">
        <title>The Batch Genome Submission of Enterobacter spp. strains.</title>
        <authorList>
            <person name="Wei L."/>
            <person name="Wu W."/>
            <person name="Lin J."/>
            <person name="Zhang X."/>
            <person name="Feng Y."/>
            <person name="Zong Z."/>
        </authorList>
    </citation>
    <scope>NUCLEOTIDE SEQUENCE [LARGE SCALE GENOMIC DNA]</scope>
    <source>
        <strain evidence="5 6">SCEM020047</strain>
    </source>
</reference>
<sequence length="295" mass="34090">MPPSDYFFEKLETKAGLNYILRAQEKVPEGGMYIKPHMHLEHEIMWFYKARGSYSIGREKFALQNNTLVYVSPLTLHDMELDFTADHERFILQYDHTALSNLKYPVPALESHTGVVSCLEEKDAERLQFIFKWFSEVNETAYSEKEIKPLMILLLSTVLQHAENATKIATESDHQSIFAVIISFVINLETQTSFTMSLNEAAESVGLSPSHFSRTFKKIMQVSFKEYLLRKKIALSIQLLRNTELSITDIAYKCEFTDAAYYCFQFRRVIGVTPKKFRNSNLTSEQLKTGHNVQL</sequence>
<evidence type="ECO:0000313" key="6">
    <source>
        <dbReference type="Proteomes" id="UP000282263"/>
    </source>
</evidence>
<keyword evidence="3" id="KW-0804">Transcription</keyword>
<accession>A0A9Q7K1E9</accession>
<dbReference type="Gene3D" id="1.10.10.60">
    <property type="entry name" value="Homeodomain-like"/>
    <property type="match status" value="2"/>
</dbReference>
<dbReference type="PANTHER" id="PTHR43280">
    <property type="entry name" value="ARAC-FAMILY TRANSCRIPTIONAL REGULATOR"/>
    <property type="match status" value="1"/>
</dbReference>
<evidence type="ECO:0000313" key="5">
    <source>
        <dbReference type="EMBL" id="RTQ23091.1"/>
    </source>
</evidence>
<dbReference type="SMART" id="SM00342">
    <property type="entry name" value="HTH_ARAC"/>
    <property type="match status" value="1"/>
</dbReference>
<dbReference type="AlphaFoldDB" id="A0A9Q7K1E9"/>
<proteinExistence type="predicted"/>
<dbReference type="GO" id="GO:0003700">
    <property type="term" value="F:DNA-binding transcription factor activity"/>
    <property type="evidence" value="ECO:0007669"/>
    <property type="project" value="InterPro"/>
</dbReference>
<dbReference type="SUPFAM" id="SSF46689">
    <property type="entry name" value="Homeodomain-like"/>
    <property type="match status" value="2"/>
</dbReference>
<gene>
    <name evidence="5" type="ORF">EKN29_16925</name>
</gene>
<dbReference type="InterPro" id="IPR018060">
    <property type="entry name" value="HTH_AraC"/>
</dbReference>
<name>A0A9Q7K1E9_9ENTR</name>